<dbReference type="GeneID" id="28767707"/>
<dbReference type="AlphaFoldDB" id="A0A177CAF1"/>
<protein>
    <submittedName>
        <fullName evidence="2">Uncharacterized protein</fullName>
    </submittedName>
</protein>
<feature type="compositionally biased region" description="Gly residues" evidence="1">
    <location>
        <begin position="82"/>
        <end position="93"/>
    </location>
</feature>
<dbReference type="OrthoDB" id="3794193at2759"/>
<sequence>MSPLAHYIISTSQPRRRSTASLSSTTTTSSMNSDMGLQATTADIGTPKGSSVDLTAQRKQAGEKPSAVSQAQGCMHVCGGGRVEGQQQGLGNGEGKRKGEGRGEWTWNVGFGVWSS</sequence>
<feature type="compositionally biased region" description="Low complexity" evidence="1">
    <location>
        <begin position="19"/>
        <end position="30"/>
    </location>
</feature>
<dbReference type="Proteomes" id="UP000077069">
    <property type="component" value="Unassembled WGS sequence"/>
</dbReference>
<accession>A0A177CAF1</accession>
<evidence type="ECO:0000313" key="2">
    <source>
        <dbReference type="EMBL" id="OAG04724.1"/>
    </source>
</evidence>
<reference evidence="2 3" key="1">
    <citation type="submission" date="2016-05" db="EMBL/GenBank/DDBJ databases">
        <title>Comparative analysis of secretome profiles of manganese(II)-oxidizing ascomycete fungi.</title>
        <authorList>
            <consortium name="DOE Joint Genome Institute"/>
            <person name="Zeiner C.A."/>
            <person name="Purvine S.O."/>
            <person name="Zink E.M."/>
            <person name="Wu S."/>
            <person name="Pasa-Tolic L."/>
            <person name="Chaput D.L."/>
            <person name="Haridas S."/>
            <person name="Grigoriev I.V."/>
            <person name="Santelli C.M."/>
            <person name="Hansel C.M."/>
        </authorList>
    </citation>
    <scope>NUCLEOTIDE SEQUENCE [LARGE SCALE GENOMIC DNA]</scope>
    <source>
        <strain evidence="2 3">AP3s5-JAC2a</strain>
    </source>
</reference>
<evidence type="ECO:0000313" key="3">
    <source>
        <dbReference type="Proteomes" id="UP000077069"/>
    </source>
</evidence>
<dbReference type="InParanoid" id="A0A177CAF1"/>
<organism evidence="2 3">
    <name type="scientific">Paraphaeosphaeria sporulosa</name>
    <dbReference type="NCBI Taxonomy" id="1460663"/>
    <lineage>
        <taxon>Eukaryota</taxon>
        <taxon>Fungi</taxon>
        <taxon>Dikarya</taxon>
        <taxon>Ascomycota</taxon>
        <taxon>Pezizomycotina</taxon>
        <taxon>Dothideomycetes</taxon>
        <taxon>Pleosporomycetidae</taxon>
        <taxon>Pleosporales</taxon>
        <taxon>Massarineae</taxon>
        <taxon>Didymosphaeriaceae</taxon>
        <taxon>Paraphaeosphaeria</taxon>
    </lineage>
</organism>
<keyword evidence="3" id="KW-1185">Reference proteome</keyword>
<feature type="region of interest" description="Disordered" evidence="1">
    <location>
        <begin position="1"/>
        <end position="51"/>
    </location>
</feature>
<dbReference type="EMBL" id="KV441553">
    <property type="protein sequence ID" value="OAG04724.1"/>
    <property type="molecule type" value="Genomic_DNA"/>
</dbReference>
<name>A0A177CAF1_9PLEO</name>
<feature type="region of interest" description="Disordered" evidence="1">
    <location>
        <begin position="82"/>
        <end position="108"/>
    </location>
</feature>
<proteinExistence type="predicted"/>
<gene>
    <name evidence="2" type="ORF">CC84DRAFT_1246985</name>
</gene>
<evidence type="ECO:0000256" key="1">
    <source>
        <dbReference type="SAM" id="MobiDB-lite"/>
    </source>
</evidence>
<dbReference type="RefSeq" id="XP_018035089.1">
    <property type="nucleotide sequence ID" value="XM_018184221.1"/>
</dbReference>
<feature type="compositionally biased region" description="Basic and acidic residues" evidence="1">
    <location>
        <begin position="94"/>
        <end position="103"/>
    </location>
</feature>
<feature type="compositionally biased region" description="Polar residues" evidence="1">
    <location>
        <begin position="31"/>
        <end position="51"/>
    </location>
</feature>